<dbReference type="InterPro" id="IPR050660">
    <property type="entry name" value="NEK_Ser/Thr_kinase"/>
</dbReference>
<proteinExistence type="predicted"/>
<dbReference type="GO" id="GO:0005524">
    <property type="term" value="F:ATP binding"/>
    <property type="evidence" value="ECO:0007669"/>
    <property type="project" value="UniProtKB-KW"/>
</dbReference>
<keyword evidence="2" id="KW-0723">Serine/threonine-protein kinase</keyword>
<dbReference type="InterPro" id="IPR027417">
    <property type="entry name" value="P-loop_NTPase"/>
</dbReference>
<dbReference type="PROSITE" id="PS00108">
    <property type="entry name" value="PROTEIN_KINASE_ST"/>
    <property type="match status" value="1"/>
</dbReference>
<dbReference type="Gene3D" id="1.10.510.10">
    <property type="entry name" value="Transferase(Phosphotransferase) domain 1"/>
    <property type="match status" value="1"/>
</dbReference>
<keyword evidence="5 10" id="KW-0418">Kinase</keyword>
<sequence length="1315" mass="147725">MTDSDDFADHDFRGDEWLRPSSARETRLKISDDQLTRGVSKRPRLEKPPWGSGEVVAGFELIEVIGFGSHGWVFSAIEVATGKEFAVKILPAVNQKEAVRAKTGFRRMSKLRHQGLVRLHRIHHSDEWLAFSMERIHGENLVEVLRLWKSLPLAEACDRLIEMIRQVGSALAWTHAHQLVHRDIKPTNLMMTDDGDRFVIIDCDLTGKFEAESDPENIRAYLIWTPMYVAPEVMFRQSYCPASDIFSLGMVVLEALRLFSASHRESIARDQIVASRTAKKSDDVIASNAVDDDAIARDEESYETDREHINNAILGIDDSIPDLLRDIVDEMLSPDVSDRPTAMSLSRLGQPLATARPNASFTNNESIRAVRITQTARQTELAEFRRWTHLILGGQVQRLHIEGASGIGKSTFLDMAVEELRRQSWAQVLTARCQRFEQRPFQAFSQIVDEIIMRYRQGKIGKLSVDSVSESILQRSLPGFEEVLEVDWSESPIVTSPSRPGGLDAGMKACNELRRAGPVFFVIDDVQWADQDTLHVLDHFQSTVDHRIGPPQYQGLGIITVSRCDGDRQQHKPHHSINLGPLSKSVTRQAIQQEVAHQGVELTEEQIQSLNEQIDGLPYRLDVYLGELTPSGLLQSGPTAAGRSAPTIHEVWQYRSDRLSVPIRRLLDLIVVAGRQVTFDELRWIADTSNTALLETQLDELVEQRLLVRDGADGQLLSVWHDQLGQQLIREIPEDQRIAIHRHWAESLASQITIPCDEDSGSFHTGQFKAASRIAEHFEKAGIIESFVYWAKVAAEQSQHLYAPIESARWYRSVADHTWGAEKTDALQMSAEALERGGRVYEAAQVYLELSELLTGQAKLEAELDQVHCFIRSGRFNEVTDRLAPLLARLKLPSKKSPWRTQLSLVWRMSKLRLRERFGPTPAYDPAMRTMLQSNQIAACLRLIRPLSYIDNWLSAELSLYCGDLVRNVGTKHEKIEILVGECVFNSYQPGKARRQAMELLNELDASLDQGDEPSRRGDVKAGYAWAVGMDGRFAEVSDFAQQSREAYLSSEIYHGFEIAHTSYIESVAYFQTGQLDALGTLVDNMQNESASTSDQFVLAMGSLGYASVGFLRRDDVASLQQIDDSLSVNLAALGVDGFALVGDTKNLLTAIYQNRSGELLSALQRAEKNCIRSVTYRRVQVLRILVDELRALVLLSHLPHADAIEVRKFNHVIGCLRRQKLPVATCKADLIEGIALCRYPEKFNRLAARSFDRAERLLLQAKKSAGEQGLLPSKLVAEDQLSRLAGKTNPSRLNDFLEQQGVKDTIAFARLYGG</sequence>
<protein>
    <recommendedName>
        <fullName evidence="1">non-specific serine/threonine protein kinase</fullName>
        <ecNumber evidence="1">2.7.11.1</ecNumber>
    </recommendedName>
</protein>
<evidence type="ECO:0000313" key="10">
    <source>
        <dbReference type="EMBL" id="TWT92260.1"/>
    </source>
</evidence>
<dbReference type="GO" id="GO:0106310">
    <property type="term" value="F:protein serine kinase activity"/>
    <property type="evidence" value="ECO:0007669"/>
    <property type="project" value="RHEA"/>
</dbReference>
<comment type="catalytic activity">
    <reaction evidence="8">
        <text>L-seryl-[protein] + ATP = O-phospho-L-seryl-[protein] + ADP + H(+)</text>
        <dbReference type="Rhea" id="RHEA:17989"/>
        <dbReference type="Rhea" id="RHEA-COMP:9863"/>
        <dbReference type="Rhea" id="RHEA-COMP:11604"/>
        <dbReference type="ChEBI" id="CHEBI:15378"/>
        <dbReference type="ChEBI" id="CHEBI:29999"/>
        <dbReference type="ChEBI" id="CHEBI:30616"/>
        <dbReference type="ChEBI" id="CHEBI:83421"/>
        <dbReference type="ChEBI" id="CHEBI:456216"/>
        <dbReference type="EC" id="2.7.11.1"/>
    </reaction>
</comment>
<keyword evidence="4" id="KW-0547">Nucleotide-binding</keyword>
<dbReference type="InterPro" id="IPR008271">
    <property type="entry name" value="Ser/Thr_kinase_AS"/>
</dbReference>
<evidence type="ECO:0000259" key="9">
    <source>
        <dbReference type="PROSITE" id="PS50011"/>
    </source>
</evidence>
<comment type="catalytic activity">
    <reaction evidence="7">
        <text>L-threonyl-[protein] + ATP = O-phospho-L-threonyl-[protein] + ADP + H(+)</text>
        <dbReference type="Rhea" id="RHEA:46608"/>
        <dbReference type="Rhea" id="RHEA-COMP:11060"/>
        <dbReference type="Rhea" id="RHEA-COMP:11605"/>
        <dbReference type="ChEBI" id="CHEBI:15378"/>
        <dbReference type="ChEBI" id="CHEBI:30013"/>
        <dbReference type="ChEBI" id="CHEBI:30616"/>
        <dbReference type="ChEBI" id="CHEBI:61977"/>
        <dbReference type="ChEBI" id="CHEBI:456216"/>
        <dbReference type="EC" id="2.7.11.1"/>
    </reaction>
</comment>
<dbReference type="PANTHER" id="PTHR43671">
    <property type="entry name" value="SERINE/THREONINE-PROTEIN KINASE NEK"/>
    <property type="match status" value="1"/>
</dbReference>
<dbReference type="EMBL" id="SJPM01000012">
    <property type="protein sequence ID" value="TWT92260.1"/>
    <property type="molecule type" value="Genomic_DNA"/>
</dbReference>
<accession>A0A5C5ZYS5</accession>
<evidence type="ECO:0000256" key="1">
    <source>
        <dbReference type="ARBA" id="ARBA00012513"/>
    </source>
</evidence>
<dbReference type="EC" id="2.7.11.1" evidence="1"/>
<evidence type="ECO:0000313" key="11">
    <source>
        <dbReference type="Proteomes" id="UP000316213"/>
    </source>
</evidence>
<dbReference type="Pfam" id="PF13191">
    <property type="entry name" value="AAA_16"/>
    <property type="match status" value="1"/>
</dbReference>
<dbReference type="OrthoDB" id="5476445at2"/>
<dbReference type="InterPro" id="IPR000719">
    <property type="entry name" value="Prot_kinase_dom"/>
</dbReference>
<dbReference type="InterPro" id="IPR011009">
    <property type="entry name" value="Kinase-like_dom_sf"/>
</dbReference>
<reference evidence="10 11" key="1">
    <citation type="submission" date="2019-02" db="EMBL/GenBank/DDBJ databases">
        <title>Deep-cultivation of Planctomycetes and their phenomic and genomic characterization uncovers novel biology.</title>
        <authorList>
            <person name="Wiegand S."/>
            <person name="Jogler M."/>
            <person name="Boedeker C."/>
            <person name="Pinto D."/>
            <person name="Vollmers J."/>
            <person name="Rivas-Marin E."/>
            <person name="Kohn T."/>
            <person name="Peeters S.H."/>
            <person name="Heuer A."/>
            <person name="Rast P."/>
            <person name="Oberbeckmann S."/>
            <person name="Bunk B."/>
            <person name="Jeske O."/>
            <person name="Meyerdierks A."/>
            <person name="Storesund J.E."/>
            <person name="Kallscheuer N."/>
            <person name="Luecker S."/>
            <person name="Lage O.M."/>
            <person name="Pohl T."/>
            <person name="Merkel B.J."/>
            <person name="Hornburger P."/>
            <person name="Mueller R.-W."/>
            <person name="Bruemmer F."/>
            <person name="Labrenz M."/>
            <person name="Spormann A.M."/>
            <person name="Op Den Camp H."/>
            <person name="Overmann J."/>
            <person name="Amann R."/>
            <person name="Jetten M.S.M."/>
            <person name="Mascher T."/>
            <person name="Medema M.H."/>
            <person name="Devos D.P."/>
            <person name="Kaster A.-K."/>
            <person name="Ovreas L."/>
            <person name="Rohde M."/>
            <person name="Galperin M.Y."/>
            <person name="Jogler C."/>
        </authorList>
    </citation>
    <scope>NUCLEOTIDE SEQUENCE [LARGE SCALE GENOMIC DNA]</scope>
    <source>
        <strain evidence="10 11">Pla100</strain>
    </source>
</reference>
<dbReference type="PROSITE" id="PS50011">
    <property type="entry name" value="PROTEIN_KINASE_DOM"/>
    <property type="match status" value="1"/>
</dbReference>
<dbReference type="Gene3D" id="3.30.200.20">
    <property type="entry name" value="Phosphorylase Kinase, domain 1"/>
    <property type="match status" value="1"/>
</dbReference>
<dbReference type="RefSeq" id="WP_146580589.1">
    <property type="nucleotide sequence ID" value="NZ_SJPM01000012.1"/>
</dbReference>
<evidence type="ECO:0000256" key="4">
    <source>
        <dbReference type="ARBA" id="ARBA00022741"/>
    </source>
</evidence>
<comment type="caution">
    <text evidence="10">The sequence shown here is derived from an EMBL/GenBank/DDBJ whole genome shotgun (WGS) entry which is preliminary data.</text>
</comment>
<evidence type="ECO:0000256" key="6">
    <source>
        <dbReference type="ARBA" id="ARBA00022840"/>
    </source>
</evidence>
<dbReference type="PANTHER" id="PTHR43671:SF98">
    <property type="entry name" value="SERINE_THREONINE-PROTEIN KINASE NEK11"/>
    <property type="match status" value="1"/>
</dbReference>
<evidence type="ECO:0000256" key="2">
    <source>
        <dbReference type="ARBA" id="ARBA00022527"/>
    </source>
</evidence>
<keyword evidence="11" id="KW-1185">Reference proteome</keyword>
<dbReference type="Proteomes" id="UP000316213">
    <property type="component" value="Unassembled WGS sequence"/>
</dbReference>
<dbReference type="SMART" id="SM00220">
    <property type="entry name" value="S_TKc"/>
    <property type="match status" value="1"/>
</dbReference>
<evidence type="ECO:0000256" key="8">
    <source>
        <dbReference type="ARBA" id="ARBA00048679"/>
    </source>
</evidence>
<dbReference type="SUPFAM" id="SSF52540">
    <property type="entry name" value="P-loop containing nucleoside triphosphate hydrolases"/>
    <property type="match status" value="1"/>
</dbReference>
<evidence type="ECO:0000256" key="5">
    <source>
        <dbReference type="ARBA" id="ARBA00022777"/>
    </source>
</evidence>
<dbReference type="SUPFAM" id="SSF56112">
    <property type="entry name" value="Protein kinase-like (PK-like)"/>
    <property type="match status" value="1"/>
</dbReference>
<dbReference type="Pfam" id="PF00069">
    <property type="entry name" value="Pkinase"/>
    <property type="match status" value="1"/>
</dbReference>
<keyword evidence="6" id="KW-0067">ATP-binding</keyword>
<name>A0A5C5ZYS5_9BACT</name>
<dbReference type="InterPro" id="IPR041664">
    <property type="entry name" value="AAA_16"/>
</dbReference>
<feature type="domain" description="Protein kinase" evidence="9">
    <location>
        <begin position="59"/>
        <end position="353"/>
    </location>
</feature>
<dbReference type="GO" id="GO:0004674">
    <property type="term" value="F:protein serine/threonine kinase activity"/>
    <property type="evidence" value="ECO:0007669"/>
    <property type="project" value="UniProtKB-KW"/>
</dbReference>
<evidence type="ECO:0000256" key="7">
    <source>
        <dbReference type="ARBA" id="ARBA00047899"/>
    </source>
</evidence>
<dbReference type="CDD" id="cd14014">
    <property type="entry name" value="STKc_PknB_like"/>
    <property type="match status" value="1"/>
</dbReference>
<keyword evidence="3 10" id="KW-0808">Transferase</keyword>
<organism evidence="10 11">
    <name type="scientific">Neorhodopirellula pilleata</name>
    <dbReference type="NCBI Taxonomy" id="2714738"/>
    <lineage>
        <taxon>Bacteria</taxon>
        <taxon>Pseudomonadati</taxon>
        <taxon>Planctomycetota</taxon>
        <taxon>Planctomycetia</taxon>
        <taxon>Pirellulales</taxon>
        <taxon>Pirellulaceae</taxon>
        <taxon>Neorhodopirellula</taxon>
    </lineage>
</organism>
<gene>
    <name evidence="10" type="primary">pknA_4</name>
    <name evidence="10" type="ORF">Pla100_47970</name>
</gene>
<evidence type="ECO:0000256" key="3">
    <source>
        <dbReference type="ARBA" id="ARBA00022679"/>
    </source>
</evidence>